<gene>
    <name evidence="1" type="ORF">FHP91_10100</name>
</gene>
<dbReference type="AlphaFoldDB" id="A0A557QWF5"/>
<keyword evidence="2" id="KW-1185">Reference proteome</keyword>
<accession>A0A557QWF5</accession>
<dbReference type="RefSeq" id="WP_144309477.1">
    <property type="nucleotide sequence ID" value="NZ_VMNK01000007.1"/>
</dbReference>
<name>A0A557QWF5_9RHOO</name>
<reference evidence="1 2" key="1">
    <citation type="submission" date="2019-07" db="EMBL/GenBank/DDBJ databases">
        <title>The pathways for chlorine oxyanion respiration interact through the shared metabolite chlorate.</title>
        <authorList>
            <person name="Barnum T.P."/>
            <person name="Cheng Y."/>
            <person name="Hill K.A."/>
            <person name="Lucas L.N."/>
            <person name="Carlson H.K."/>
            <person name="Coates J.D."/>
        </authorList>
    </citation>
    <scope>NUCLEOTIDE SEQUENCE [LARGE SCALE GENOMIC DNA]</scope>
    <source>
        <strain evidence="1 2">SFB-3</strain>
    </source>
</reference>
<protein>
    <submittedName>
        <fullName evidence="1">Uncharacterized protein</fullName>
    </submittedName>
</protein>
<dbReference type="EMBL" id="VMNK01000007">
    <property type="protein sequence ID" value="TVO57238.1"/>
    <property type="molecule type" value="Genomic_DNA"/>
</dbReference>
<sequence>MSTSFMDRLAGGEPLVWLDFYDYAGARLAGASGVPWLDDAAFAAFHGKAQGLLGSDVITVPVARIAEALLRASPALSAAMGEKKRPAYPLRRLLEDAGLRQAVSALLGPLRAADSERPLALVLPSPRQWLAAAYAVAHGEPMAADVANDPDEIDGAAVYVANFLGEFASAGVDLVLLCESADNGARNADDLSLYDSVFKTCRHFRWAIGLLDPAGLLPVNEDGALDLLIAPAGNREVCVAEAFWHDGGESLAPPNARLYHGSIPADAVPETVLDRLAVLRRRDRQAELAEVSA</sequence>
<organism evidence="1 2">
    <name type="scientific">Denitromonas halophila</name>
    <dbReference type="NCBI Taxonomy" id="1629404"/>
    <lineage>
        <taxon>Bacteria</taxon>
        <taxon>Pseudomonadati</taxon>
        <taxon>Pseudomonadota</taxon>
        <taxon>Betaproteobacteria</taxon>
        <taxon>Rhodocyclales</taxon>
        <taxon>Zoogloeaceae</taxon>
        <taxon>Denitromonas</taxon>
    </lineage>
</organism>
<evidence type="ECO:0000313" key="1">
    <source>
        <dbReference type="EMBL" id="TVO57238.1"/>
    </source>
</evidence>
<proteinExistence type="predicted"/>
<dbReference type="OrthoDB" id="9130284at2"/>
<dbReference type="Proteomes" id="UP000319502">
    <property type="component" value="Unassembled WGS sequence"/>
</dbReference>
<comment type="caution">
    <text evidence="1">The sequence shown here is derived from an EMBL/GenBank/DDBJ whole genome shotgun (WGS) entry which is preliminary data.</text>
</comment>
<evidence type="ECO:0000313" key="2">
    <source>
        <dbReference type="Proteomes" id="UP000319502"/>
    </source>
</evidence>